<gene>
    <name evidence="2" type="ORF">PXEA_LOCUS10401</name>
</gene>
<protein>
    <submittedName>
        <fullName evidence="2">Uncharacterized protein</fullName>
    </submittedName>
</protein>
<keyword evidence="3" id="KW-1185">Reference proteome</keyword>
<feature type="region of interest" description="Disordered" evidence="1">
    <location>
        <begin position="104"/>
        <end position="166"/>
    </location>
</feature>
<accession>A0A3S5AHX6</accession>
<feature type="compositionally biased region" description="Polar residues" evidence="1">
    <location>
        <begin position="110"/>
        <end position="122"/>
    </location>
</feature>
<proteinExistence type="predicted"/>
<reference evidence="2" key="1">
    <citation type="submission" date="2018-11" db="EMBL/GenBank/DDBJ databases">
        <authorList>
            <consortium name="Pathogen Informatics"/>
        </authorList>
    </citation>
    <scope>NUCLEOTIDE SEQUENCE</scope>
</reference>
<dbReference type="AlphaFoldDB" id="A0A3S5AHX6"/>
<sequence>MILPNRPAPPAPPVEQVPSAEPNGLPPYPTIPPNVWEPVSRNRHFRETVKLPPRPNVHPPIPAASIGYPYQSTPPLVPYTQLEPVVTATSPSMAQDPTCEEFWHQRETDQAYTKSVEPSQPEVSHARGEPPPRPVGRPGDRKYKIRGVRQVQQKITSNNWTRQLKN</sequence>
<feature type="compositionally biased region" description="Polar residues" evidence="1">
    <location>
        <begin position="150"/>
        <end position="166"/>
    </location>
</feature>
<evidence type="ECO:0000313" key="2">
    <source>
        <dbReference type="EMBL" id="VEL16961.1"/>
    </source>
</evidence>
<dbReference type="Proteomes" id="UP000784294">
    <property type="component" value="Unassembled WGS sequence"/>
</dbReference>
<evidence type="ECO:0000256" key="1">
    <source>
        <dbReference type="SAM" id="MobiDB-lite"/>
    </source>
</evidence>
<comment type="caution">
    <text evidence="2">The sequence shown here is derived from an EMBL/GenBank/DDBJ whole genome shotgun (WGS) entry which is preliminary data.</text>
</comment>
<evidence type="ECO:0000313" key="3">
    <source>
        <dbReference type="Proteomes" id="UP000784294"/>
    </source>
</evidence>
<feature type="region of interest" description="Disordered" evidence="1">
    <location>
        <begin position="1"/>
        <end position="33"/>
    </location>
</feature>
<organism evidence="2 3">
    <name type="scientific">Protopolystoma xenopodis</name>
    <dbReference type="NCBI Taxonomy" id="117903"/>
    <lineage>
        <taxon>Eukaryota</taxon>
        <taxon>Metazoa</taxon>
        <taxon>Spiralia</taxon>
        <taxon>Lophotrochozoa</taxon>
        <taxon>Platyhelminthes</taxon>
        <taxon>Monogenea</taxon>
        <taxon>Polyopisthocotylea</taxon>
        <taxon>Polystomatidea</taxon>
        <taxon>Polystomatidae</taxon>
        <taxon>Protopolystoma</taxon>
    </lineage>
</organism>
<name>A0A3S5AHX6_9PLAT</name>
<dbReference type="EMBL" id="CAAALY010030525">
    <property type="protein sequence ID" value="VEL16961.1"/>
    <property type="molecule type" value="Genomic_DNA"/>
</dbReference>
<feature type="compositionally biased region" description="Pro residues" evidence="1">
    <location>
        <begin position="1"/>
        <end position="15"/>
    </location>
</feature>